<evidence type="ECO:0008006" key="3">
    <source>
        <dbReference type="Google" id="ProtNLM"/>
    </source>
</evidence>
<reference evidence="1" key="1">
    <citation type="journal article" date="2022" name="ISME J.">
        <title>Identification of active gaseous-alkane degraders at natural gas seeps.</title>
        <authorList>
            <person name="Farhan Ul Haque M."/>
            <person name="Hernandez M."/>
            <person name="Crombie A.T."/>
            <person name="Murrell J.C."/>
        </authorList>
    </citation>
    <scope>NUCLEOTIDE SEQUENCE</scope>
    <source>
        <strain evidence="1">PC2</strain>
    </source>
</reference>
<dbReference type="Proteomes" id="UP001139104">
    <property type="component" value="Unassembled WGS sequence"/>
</dbReference>
<name>A0ABS9Z832_9HYPH</name>
<evidence type="ECO:0000313" key="2">
    <source>
        <dbReference type="Proteomes" id="UP001139104"/>
    </source>
</evidence>
<dbReference type="EMBL" id="JAIVFP010000001">
    <property type="protein sequence ID" value="MCI4682792.1"/>
    <property type="molecule type" value="Genomic_DNA"/>
</dbReference>
<organism evidence="1 2">
    <name type="scientific">Candidatus Rhodoblastus alkanivorans</name>
    <dbReference type="NCBI Taxonomy" id="2954117"/>
    <lineage>
        <taxon>Bacteria</taxon>
        <taxon>Pseudomonadati</taxon>
        <taxon>Pseudomonadota</taxon>
        <taxon>Alphaproteobacteria</taxon>
        <taxon>Hyphomicrobiales</taxon>
        <taxon>Rhodoblastaceae</taxon>
        <taxon>Rhodoblastus</taxon>
    </lineage>
</organism>
<comment type="caution">
    <text evidence="1">The sequence shown here is derived from an EMBL/GenBank/DDBJ whole genome shotgun (WGS) entry which is preliminary data.</text>
</comment>
<gene>
    <name evidence="1" type="ORF">K2U94_08440</name>
</gene>
<dbReference type="RefSeq" id="WP_243066786.1">
    <property type="nucleotide sequence ID" value="NZ_JAIVFK010000044.1"/>
</dbReference>
<sequence>MPGNNLTVPPQEAADRGKFTTSILTAVAATIFPQAALLAGLSQAALTFAFDKYARRAQEVIEAETARLNLASLSVEQQAAFVPMVVRYFEAARQGEYEHTLEVLAAFIAGEMKKDEPKPGHVARMARRIEGLSKRDLKVIALMNDLANRPPPNPPPIPSKGGISVMDVLTSFSEAGEMGFAAVWESLSELSNRSLLLMTHVSGYGVSEGVFVTTEAFRDLIENAETKFARGEAESETP</sequence>
<accession>A0ABS9Z832</accession>
<proteinExistence type="predicted"/>
<evidence type="ECO:0000313" key="1">
    <source>
        <dbReference type="EMBL" id="MCI4682792.1"/>
    </source>
</evidence>
<protein>
    <recommendedName>
        <fullName evidence="3">DUF4393 domain-containing protein</fullName>
    </recommendedName>
</protein>
<keyword evidence="2" id="KW-1185">Reference proteome</keyword>